<comment type="caution">
    <text evidence="1">The sequence shown here is derived from an EMBL/GenBank/DDBJ whole genome shotgun (WGS) entry which is preliminary data.</text>
</comment>
<dbReference type="InterPro" id="IPR029069">
    <property type="entry name" value="HotDog_dom_sf"/>
</dbReference>
<dbReference type="InterPro" id="IPR027961">
    <property type="entry name" value="DUF4442"/>
</dbReference>
<dbReference type="Pfam" id="PF14539">
    <property type="entry name" value="DUF4442"/>
    <property type="match status" value="1"/>
</dbReference>
<protein>
    <recommendedName>
        <fullName evidence="3">Tetrameric acyl-CoA thioesterase</fullName>
    </recommendedName>
</protein>
<dbReference type="EMBL" id="MAAO01000015">
    <property type="protein sequence ID" value="OUR93552.1"/>
    <property type="molecule type" value="Genomic_DNA"/>
</dbReference>
<dbReference type="Gene3D" id="3.10.129.10">
    <property type="entry name" value="Hotdog Thioesterase"/>
    <property type="match status" value="1"/>
</dbReference>
<name>A0A1Y5F2L0_9BACT</name>
<dbReference type="AlphaFoldDB" id="A0A1Y5F2L0"/>
<reference evidence="2" key="1">
    <citation type="journal article" date="2017" name="Proc. Natl. Acad. Sci. U.S.A.">
        <title>Simulation of Deepwater Horizon oil plume reveals substrate specialization within a complex community of hydrocarbon-degraders.</title>
        <authorList>
            <person name="Hu P."/>
            <person name="Dubinsky E.A."/>
            <person name="Probst A.J."/>
            <person name="Wang J."/>
            <person name="Sieber C.M.K."/>
            <person name="Tom L.M."/>
            <person name="Gardinali P."/>
            <person name="Banfield J.F."/>
            <person name="Atlas R.M."/>
            <person name="Andersen G.L."/>
        </authorList>
    </citation>
    <scope>NUCLEOTIDE SEQUENCE [LARGE SCALE GENOMIC DNA]</scope>
</reference>
<proteinExistence type="predicted"/>
<evidence type="ECO:0000313" key="2">
    <source>
        <dbReference type="Proteomes" id="UP000196531"/>
    </source>
</evidence>
<evidence type="ECO:0000313" key="1">
    <source>
        <dbReference type="EMBL" id="OUR93552.1"/>
    </source>
</evidence>
<organism evidence="1 2">
    <name type="scientific">Halobacteriovorax marinus</name>
    <dbReference type="NCBI Taxonomy" id="97084"/>
    <lineage>
        <taxon>Bacteria</taxon>
        <taxon>Pseudomonadati</taxon>
        <taxon>Bdellovibrionota</taxon>
        <taxon>Bacteriovoracia</taxon>
        <taxon>Bacteriovoracales</taxon>
        <taxon>Halobacteriovoraceae</taxon>
        <taxon>Halobacteriovorax</taxon>
    </lineage>
</organism>
<gene>
    <name evidence="1" type="ORF">A9Q84_18970</name>
</gene>
<dbReference type="Proteomes" id="UP000196531">
    <property type="component" value="Unassembled WGS sequence"/>
</dbReference>
<dbReference type="SUPFAM" id="SSF54637">
    <property type="entry name" value="Thioesterase/thiol ester dehydrase-isomerase"/>
    <property type="match status" value="1"/>
</dbReference>
<sequence>MGLKKKLLSKYLFQILNIYPPYLGAGVKSKKLNKEGTKVLVTMKLSALNANYVGTHFGGSLYSMCDPFYMLMLMQIIGKDYLVWDKSASIEFKKPGKGKVSALFEISPAEVEDILANTKDGKPYEPKFSVDVLDEDQNLVARVEKTLWVKKK</sequence>
<accession>A0A1Y5F2L0</accession>
<evidence type="ECO:0008006" key="3">
    <source>
        <dbReference type="Google" id="ProtNLM"/>
    </source>
</evidence>